<dbReference type="AlphaFoldDB" id="A0A0E9R3Z9"/>
<accession>A0A0E9R3Z9</accession>
<dbReference type="EMBL" id="GBXM01085362">
    <property type="protein sequence ID" value="JAH23215.1"/>
    <property type="molecule type" value="Transcribed_RNA"/>
</dbReference>
<name>A0A0E9R3Z9_ANGAN</name>
<sequence length="24" mass="2788">MRSPFLTIVFTMNLAGSYSRDYAF</sequence>
<evidence type="ECO:0000313" key="1">
    <source>
        <dbReference type="EMBL" id="JAH23215.1"/>
    </source>
</evidence>
<reference evidence="1" key="1">
    <citation type="submission" date="2014-11" db="EMBL/GenBank/DDBJ databases">
        <authorList>
            <person name="Amaro Gonzalez C."/>
        </authorList>
    </citation>
    <scope>NUCLEOTIDE SEQUENCE</scope>
</reference>
<proteinExistence type="predicted"/>
<organism evidence="1">
    <name type="scientific">Anguilla anguilla</name>
    <name type="common">European freshwater eel</name>
    <name type="synonym">Muraena anguilla</name>
    <dbReference type="NCBI Taxonomy" id="7936"/>
    <lineage>
        <taxon>Eukaryota</taxon>
        <taxon>Metazoa</taxon>
        <taxon>Chordata</taxon>
        <taxon>Craniata</taxon>
        <taxon>Vertebrata</taxon>
        <taxon>Euteleostomi</taxon>
        <taxon>Actinopterygii</taxon>
        <taxon>Neopterygii</taxon>
        <taxon>Teleostei</taxon>
        <taxon>Anguilliformes</taxon>
        <taxon>Anguillidae</taxon>
        <taxon>Anguilla</taxon>
    </lineage>
</organism>
<protein>
    <submittedName>
        <fullName evidence="1">Uncharacterized protein</fullName>
    </submittedName>
</protein>
<reference evidence="1" key="2">
    <citation type="journal article" date="2015" name="Fish Shellfish Immunol.">
        <title>Early steps in the European eel (Anguilla anguilla)-Vibrio vulnificus interaction in the gills: Role of the RtxA13 toxin.</title>
        <authorList>
            <person name="Callol A."/>
            <person name="Pajuelo D."/>
            <person name="Ebbesson L."/>
            <person name="Teles M."/>
            <person name="MacKenzie S."/>
            <person name="Amaro C."/>
        </authorList>
    </citation>
    <scope>NUCLEOTIDE SEQUENCE</scope>
</reference>